<feature type="repeat" description="ANK" evidence="3">
    <location>
        <begin position="264"/>
        <end position="296"/>
    </location>
</feature>
<dbReference type="InterPro" id="IPR041249">
    <property type="entry name" value="HEPN_DZIP3"/>
</dbReference>
<feature type="repeat" description="ANK" evidence="3">
    <location>
        <begin position="349"/>
        <end position="381"/>
    </location>
</feature>
<keyword evidence="4" id="KW-0732">Signal</keyword>
<keyword evidence="1" id="KW-0677">Repeat</keyword>
<dbReference type="OrthoDB" id="542841at2759"/>
<proteinExistence type="predicted"/>
<feature type="chain" id="PRO_5035872379" description="DZIP3-like HEPN domain-containing protein" evidence="4">
    <location>
        <begin position="22"/>
        <end position="447"/>
    </location>
</feature>
<dbReference type="SMART" id="SM00248">
    <property type="entry name" value="ANK"/>
    <property type="match status" value="7"/>
</dbReference>
<dbReference type="InterPro" id="IPR036770">
    <property type="entry name" value="Ankyrin_rpt-contain_sf"/>
</dbReference>
<dbReference type="PANTHER" id="PTHR24198">
    <property type="entry name" value="ANKYRIN REPEAT AND PROTEIN KINASE DOMAIN-CONTAINING PROTEIN"/>
    <property type="match status" value="1"/>
</dbReference>
<keyword evidence="2 3" id="KW-0040">ANK repeat</keyword>
<dbReference type="SUPFAM" id="SSF48403">
    <property type="entry name" value="Ankyrin repeat"/>
    <property type="match status" value="1"/>
</dbReference>
<dbReference type="PROSITE" id="PS50297">
    <property type="entry name" value="ANK_REP_REGION"/>
    <property type="match status" value="3"/>
</dbReference>
<dbReference type="AlphaFoldDB" id="A0A8S3RBZ8"/>
<dbReference type="Pfam" id="PF12796">
    <property type="entry name" value="Ank_2"/>
    <property type="match status" value="2"/>
</dbReference>
<dbReference type="EMBL" id="CAJPWZ010000947">
    <property type="protein sequence ID" value="CAG2204391.1"/>
    <property type="molecule type" value="Genomic_DNA"/>
</dbReference>
<evidence type="ECO:0000256" key="3">
    <source>
        <dbReference type="PROSITE-ProRule" id="PRU00023"/>
    </source>
</evidence>
<comment type="caution">
    <text evidence="6">The sequence shown here is derived from an EMBL/GenBank/DDBJ whole genome shotgun (WGS) entry which is preliminary data.</text>
</comment>
<evidence type="ECO:0000256" key="4">
    <source>
        <dbReference type="SAM" id="SignalP"/>
    </source>
</evidence>
<organism evidence="6 7">
    <name type="scientific">Mytilus edulis</name>
    <name type="common">Blue mussel</name>
    <dbReference type="NCBI Taxonomy" id="6550"/>
    <lineage>
        <taxon>Eukaryota</taxon>
        <taxon>Metazoa</taxon>
        <taxon>Spiralia</taxon>
        <taxon>Lophotrochozoa</taxon>
        <taxon>Mollusca</taxon>
        <taxon>Bivalvia</taxon>
        <taxon>Autobranchia</taxon>
        <taxon>Pteriomorphia</taxon>
        <taxon>Mytilida</taxon>
        <taxon>Mytiloidea</taxon>
        <taxon>Mytilidae</taxon>
        <taxon>Mytilinae</taxon>
        <taxon>Mytilus</taxon>
    </lineage>
</organism>
<dbReference type="Gene3D" id="1.25.40.20">
    <property type="entry name" value="Ankyrin repeat-containing domain"/>
    <property type="match status" value="3"/>
</dbReference>
<evidence type="ECO:0000256" key="2">
    <source>
        <dbReference type="ARBA" id="ARBA00023043"/>
    </source>
</evidence>
<feature type="domain" description="DZIP3-like HEPN" evidence="5">
    <location>
        <begin position="16"/>
        <end position="110"/>
    </location>
</feature>
<sequence length="447" mass="49546">MNERKLIKLLILFIGSPVVSSADLDVTLMVCLLRNLPPYVSPPASGFDALPLSNDLSHGAHIARIKYYKNFIVSHSKDGKLSDTVCNRIWIDLEMAIHGLGNQQDVIDAAGAKCKVLDYNALKELLNIGFSFHRNLKRQQLIQNLLQLDKPQQVALASTKDTVEPKESCGSGNTPLIGTCYNGYTDMVQWLLHNDVDVDQCRDDGVTGLLMASQEEQTDVVKLLLEKDPNKGFTPLIQSCISNHTSIVQLLIKHKPNINAQTYDGGSALNFSARNGNVEITQLLLENNADCNICGHSKQKITDTLNNDSSQTLDEYKQGLFVSFIKNALSNVRDYTRKKSVEYVFDVVAGSSPLHLACFMGRIDVVRCLLDHNANINMTKEDGTTPLFYACEVGHEDIVRLLLDKGADTQMCRLDGKSPLQITTDNGYTSIVMMLTNHTKKDKKLSS</sequence>
<accession>A0A8S3RBZ8</accession>
<evidence type="ECO:0000313" key="6">
    <source>
        <dbReference type="EMBL" id="CAG2204391.1"/>
    </source>
</evidence>
<evidence type="ECO:0000313" key="7">
    <source>
        <dbReference type="Proteomes" id="UP000683360"/>
    </source>
</evidence>
<dbReference type="PANTHER" id="PTHR24198:SF165">
    <property type="entry name" value="ANKYRIN REPEAT-CONTAINING PROTEIN-RELATED"/>
    <property type="match status" value="1"/>
</dbReference>
<feature type="signal peptide" evidence="4">
    <location>
        <begin position="1"/>
        <end position="21"/>
    </location>
</feature>
<feature type="repeat" description="ANK" evidence="3">
    <location>
        <begin position="382"/>
        <end position="408"/>
    </location>
</feature>
<dbReference type="InterPro" id="IPR002110">
    <property type="entry name" value="Ankyrin_rpt"/>
</dbReference>
<dbReference type="Pfam" id="PF00023">
    <property type="entry name" value="Ank"/>
    <property type="match status" value="1"/>
</dbReference>
<feature type="repeat" description="ANK" evidence="3">
    <location>
        <begin position="231"/>
        <end position="263"/>
    </location>
</feature>
<dbReference type="PRINTS" id="PR01415">
    <property type="entry name" value="ANKYRIN"/>
</dbReference>
<evidence type="ECO:0000256" key="1">
    <source>
        <dbReference type="ARBA" id="ARBA00022737"/>
    </source>
</evidence>
<dbReference type="Proteomes" id="UP000683360">
    <property type="component" value="Unassembled WGS sequence"/>
</dbReference>
<dbReference type="PROSITE" id="PS50088">
    <property type="entry name" value="ANK_REPEAT"/>
    <property type="match status" value="4"/>
</dbReference>
<dbReference type="Pfam" id="PF18738">
    <property type="entry name" value="HEPN_DZIP3"/>
    <property type="match status" value="1"/>
</dbReference>
<name>A0A8S3RBZ8_MYTED</name>
<protein>
    <recommendedName>
        <fullName evidence="5">DZIP3-like HEPN domain-containing protein</fullName>
    </recommendedName>
</protein>
<keyword evidence="7" id="KW-1185">Reference proteome</keyword>
<evidence type="ECO:0000259" key="5">
    <source>
        <dbReference type="Pfam" id="PF18738"/>
    </source>
</evidence>
<gene>
    <name evidence="6" type="ORF">MEDL_18845</name>
</gene>
<reference evidence="6" key="1">
    <citation type="submission" date="2021-03" db="EMBL/GenBank/DDBJ databases">
        <authorList>
            <person name="Bekaert M."/>
        </authorList>
    </citation>
    <scope>NUCLEOTIDE SEQUENCE</scope>
</reference>